<organism evidence="1 2">
    <name type="scientific">Verruconis gallopava</name>
    <dbReference type="NCBI Taxonomy" id="253628"/>
    <lineage>
        <taxon>Eukaryota</taxon>
        <taxon>Fungi</taxon>
        <taxon>Dikarya</taxon>
        <taxon>Ascomycota</taxon>
        <taxon>Pezizomycotina</taxon>
        <taxon>Dothideomycetes</taxon>
        <taxon>Pleosporomycetidae</taxon>
        <taxon>Venturiales</taxon>
        <taxon>Sympoventuriaceae</taxon>
        <taxon>Verruconis</taxon>
    </lineage>
</organism>
<reference evidence="1 2" key="1">
    <citation type="submission" date="2015-01" db="EMBL/GenBank/DDBJ databases">
        <title>The Genome Sequence of Ochroconis gallopava CBS43764.</title>
        <authorList>
            <consortium name="The Broad Institute Genomics Platform"/>
            <person name="Cuomo C."/>
            <person name="de Hoog S."/>
            <person name="Gorbushina A."/>
            <person name="Stielow B."/>
            <person name="Teixiera M."/>
            <person name="Abouelleil A."/>
            <person name="Chapman S.B."/>
            <person name="Priest M."/>
            <person name="Young S.K."/>
            <person name="Wortman J."/>
            <person name="Nusbaum C."/>
            <person name="Birren B."/>
        </authorList>
    </citation>
    <scope>NUCLEOTIDE SEQUENCE [LARGE SCALE GENOMIC DNA]</scope>
    <source>
        <strain evidence="1 2">CBS 43764</strain>
    </source>
</reference>
<dbReference type="HOGENOM" id="CLU_1519027_0_0_1"/>
<evidence type="ECO:0000313" key="1">
    <source>
        <dbReference type="EMBL" id="KIW07433.1"/>
    </source>
</evidence>
<protein>
    <recommendedName>
        <fullName evidence="3">EthD domain-containing protein</fullName>
    </recommendedName>
</protein>
<sequence length="177" mass="20183">MHMNCHLGARLSRQPLDWIPSLRVWYYVGLVRKHGWSRLWTQHLQAIKVPCIVCESQFSFQPPPAASTVSEAGYPGTIGFRKVVKATGIMTRTKSEINDEDFIKCYNEKHPHAAAPVLMEHKIIYCSLTYRLGRDCKKMQDTSKGRANLLDYDAICTFNFPDYLSLAKFLSGPMAKL</sequence>
<name>A0A0D2AKV7_9PEZI</name>
<dbReference type="EMBL" id="KN847533">
    <property type="protein sequence ID" value="KIW07433.1"/>
    <property type="molecule type" value="Genomic_DNA"/>
</dbReference>
<gene>
    <name evidence="1" type="ORF">PV09_02273</name>
</gene>
<dbReference type="Proteomes" id="UP000053259">
    <property type="component" value="Unassembled WGS sequence"/>
</dbReference>
<dbReference type="RefSeq" id="XP_016217302.1">
    <property type="nucleotide sequence ID" value="XM_016355286.1"/>
</dbReference>
<keyword evidence="2" id="KW-1185">Reference proteome</keyword>
<dbReference type="OrthoDB" id="2519291at2759"/>
<dbReference type="STRING" id="253628.A0A0D2AKV7"/>
<accession>A0A0D2AKV7</accession>
<evidence type="ECO:0008006" key="3">
    <source>
        <dbReference type="Google" id="ProtNLM"/>
    </source>
</evidence>
<dbReference type="AlphaFoldDB" id="A0A0D2AKV7"/>
<evidence type="ECO:0000313" key="2">
    <source>
        <dbReference type="Proteomes" id="UP000053259"/>
    </source>
</evidence>
<dbReference type="GeneID" id="27310246"/>
<proteinExistence type="predicted"/>
<dbReference type="VEuPathDB" id="FungiDB:PV09_02273"/>
<dbReference type="InParanoid" id="A0A0D2AKV7"/>